<dbReference type="InterPro" id="IPR012345">
    <property type="entry name" value="STAT_TF_DNA-bd_N"/>
</dbReference>
<reference evidence="17" key="2">
    <citation type="submission" date="2025-08" db="UniProtKB">
        <authorList>
            <consortium name="Ensembl"/>
        </authorList>
    </citation>
    <scope>IDENTIFICATION</scope>
    <source>
        <strain evidence="17">Glennie</strain>
    </source>
</reference>
<evidence type="ECO:0000256" key="5">
    <source>
        <dbReference type="ARBA" id="ARBA00022553"/>
    </source>
</evidence>
<dbReference type="FunFam" id="2.60.40.630:FF:000001">
    <property type="entry name" value="Signal transducer and activator of transcription"/>
    <property type="match status" value="1"/>
</dbReference>
<dbReference type="GO" id="GO:0003677">
    <property type="term" value="F:DNA binding"/>
    <property type="evidence" value="ECO:0007669"/>
    <property type="project" value="UniProtKB-KW"/>
</dbReference>
<reference evidence="17 18" key="1">
    <citation type="journal article" date="2008" name="Nature">
        <title>Genome analysis of the platypus reveals unique signatures of evolution.</title>
        <authorList>
            <person name="Warren W.C."/>
            <person name="Hillier L.W."/>
            <person name="Marshall Graves J.A."/>
            <person name="Birney E."/>
            <person name="Ponting C.P."/>
            <person name="Grutzner F."/>
            <person name="Belov K."/>
            <person name="Miller W."/>
            <person name="Clarke L."/>
            <person name="Chinwalla A.T."/>
            <person name="Yang S.P."/>
            <person name="Heger A."/>
            <person name="Locke D.P."/>
            <person name="Miethke P."/>
            <person name="Waters P.D."/>
            <person name="Veyrunes F."/>
            <person name="Fulton L."/>
            <person name="Fulton B."/>
            <person name="Graves T."/>
            <person name="Wallis J."/>
            <person name="Puente X.S."/>
            <person name="Lopez-Otin C."/>
            <person name="Ordonez G.R."/>
            <person name="Eichler E.E."/>
            <person name="Chen L."/>
            <person name="Cheng Z."/>
            <person name="Deakin J.E."/>
            <person name="Alsop A."/>
            <person name="Thompson K."/>
            <person name="Kirby P."/>
            <person name="Papenfuss A.T."/>
            <person name="Wakefield M.J."/>
            <person name="Olender T."/>
            <person name="Lancet D."/>
            <person name="Huttley G.A."/>
            <person name="Smit A.F."/>
            <person name="Pask A."/>
            <person name="Temple-Smith P."/>
            <person name="Batzer M.A."/>
            <person name="Walker J.A."/>
            <person name="Konkel M.K."/>
            <person name="Harris R.S."/>
            <person name="Whittington C.M."/>
            <person name="Wong E.S."/>
            <person name="Gemmell N.J."/>
            <person name="Buschiazzo E."/>
            <person name="Vargas Jentzsch I.M."/>
            <person name="Merkel A."/>
            <person name="Schmitz J."/>
            <person name="Zemann A."/>
            <person name="Churakov G."/>
            <person name="Kriegs J.O."/>
            <person name="Brosius J."/>
            <person name="Murchison E.P."/>
            <person name="Sachidanandam R."/>
            <person name="Smith C."/>
            <person name="Hannon G.J."/>
            <person name="Tsend-Ayush E."/>
            <person name="McMillan D."/>
            <person name="Attenborough R."/>
            <person name="Rens W."/>
            <person name="Ferguson-Smith M."/>
            <person name="Lefevre C.M."/>
            <person name="Sharp J.A."/>
            <person name="Nicholas K.R."/>
            <person name="Ray D.A."/>
            <person name="Kube M."/>
            <person name="Reinhardt R."/>
            <person name="Pringle T.H."/>
            <person name="Taylor J."/>
            <person name="Jones R.C."/>
            <person name="Nixon B."/>
            <person name="Dacheux J.L."/>
            <person name="Niwa H."/>
            <person name="Sekita Y."/>
            <person name="Huang X."/>
            <person name="Stark A."/>
            <person name="Kheradpour P."/>
            <person name="Kellis M."/>
            <person name="Flicek P."/>
            <person name="Chen Y."/>
            <person name="Webber C."/>
            <person name="Hardison R."/>
            <person name="Nelson J."/>
            <person name="Hallsworth-Pepin K."/>
            <person name="Delehaunty K."/>
            <person name="Markovic C."/>
            <person name="Minx P."/>
            <person name="Feng Y."/>
            <person name="Kremitzki C."/>
            <person name="Mitreva M."/>
            <person name="Glasscock J."/>
            <person name="Wylie T."/>
            <person name="Wohldmann P."/>
            <person name="Thiru P."/>
            <person name="Nhan M.N."/>
            <person name="Pohl C.S."/>
            <person name="Smith S.M."/>
            <person name="Hou S."/>
            <person name="Nefedov M."/>
            <person name="de Jong P.J."/>
            <person name="Renfree M.B."/>
            <person name="Mardis E.R."/>
            <person name="Wilson R.K."/>
        </authorList>
    </citation>
    <scope>NUCLEOTIDE SEQUENCE [LARGE SCALE GENOMIC DNA]</scope>
    <source>
        <strain evidence="17 18">Glennie</strain>
    </source>
</reference>
<reference evidence="17" key="3">
    <citation type="submission" date="2025-09" db="UniProtKB">
        <authorList>
            <consortium name="Ensembl"/>
        </authorList>
    </citation>
    <scope>IDENTIFICATION</scope>
    <source>
        <strain evidence="17">Glennie</strain>
    </source>
</reference>
<dbReference type="FunFam" id="1.10.238.10:FF:000012">
    <property type="entry name" value="Signal transducer and activator of transcription"/>
    <property type="match status" value="1"/>
</dbReference>
<keyword evidence="9 13" id="KW-0010">Activator</keyword>
<proteinExistence type="inferred from homology"/>
<keyword evidence="7 13" id="KW-0805">Transcription regulation</keyword>
<dbReference type="InterPro" id="IPR013801">
    <property type="entry name" value="STAT_TF_DNA-bd"/>
</dbReference>
<feature type="compositionally biased region" description="Pro residues" evidence="15">
    <location>
        <begin position="933"/>
        <end position="942"/>
    </location>
</feature>
<dbReference type="PROSITE" id="PS50001">
    <property type="entry name" value="SH2"/>
    <property type="match status" value="1"/>
</dbReference>
<dbReference type="Pfam" id="PF01017">
    <property type="entry name" value="STAT_alpha"/>
    <property type="match status" value="1"/>
</dbReference>
<dbReference type="Gene3D" id="2.60.40.630">
    <property type="entry name" value="STAT transcription factor, DNA-binding domain"/>
    <property type="match status" value="1"/>
</dbReference>
<keyword evidence="8 13" id="KW-0238">DNA-binding</keyword>
<evidence type="ECO:0000256" key="12">
    <source>
        <dbReference type="PROSITE-ProRule" id="PRU00191"/>
    </source>
</evidence>
<evidence type="ECO:0000256" key="6">
    <source>
        <dbReference type="ARBA" id="ARBA00022999"/>
    </source>
</evidence>
<feature type="coiled-coil region" evidence="14">
    <location>
        <begin position="262"/>
        <end position="289"/>
    </location>
</feature>
<dbReference type="SUPFAM" id="SSF55550">
    <property type="entry name" value="SH2 domain"/>
    <property type="match status" value="1"/>
</dbReference>
<evidence type="ECO:0000313" key="18">
    <source>
        <dbReference type="Proteomes" id="UP000002279"/>
    </source>
</evidence>
<accession>A0A6I8NEV9</accession>
<dbReference type="Ensembl" id="ENSOANT00000047002.1">
    <property type="protein sequence ID" value="ENSOANP00000039587.1"/>
    <property type="gene ID" value="ENSOANG00000049677.1"/>
</dbReference>
<evidence type="ECO:0000259" key="16">
    <source>
        <dbReference type="PROSITE" id="PS50001"/>
    </source>
</evidence>
<comment type="similarity">
    <text evidence="3 13">Belongs to the transcription factor STAT family.</text>
</comment>
<dbReference type="InterPro" id="IPR036860">
    <property type="entry name" value="SH2_dom_sf"/>
</dbReference>
<dbReference type="Bgee" id="ENSOANG00000049677">
    <property type="expression patterns" value="Expressed in liver and 7 other cell types or tissues"/>
</dbReference>
<dbReference type="Pfam" id="PF02864">
    <property type="entry name" value="STAT_bind"/>
    <property type="match status" value="1"/>
</dbReference>
<dbReference type="InterPro" id="IPR015988">
    <property type="entry name" value="STAT_TF_CC"/>
</dbReference>
<dbReference type="SUPFAM" id="SSF48092">
    <property type="entry name" value="Transcription factor STAT-4 N-domain"/>
    <property type="match status" value="1"/>
</dbReference>
<dbReference type="Pfam" id="PF02865">
    <property type="entry name" value="STAT_int"/>
    <property type="match status" value="1"/>
</dbReference>
<feature type="compositionally biased region" description="Low complexity" evidence="15">
    <location>
        <begin position="813"/>
        <end position="829"/>
    </location>
</feature>
<dbReference type="Pfam" id="PF21354">
    <property type="entry name" value="STAT_linker"/>
    <property type="match status" value="1"/>
</dbReference>
<dbReference type="InterPro" id="IPR008967">
    <property type="entry name" value="p53-like_TF_DNA-bd_sf"/>
</dbReference>
<dbReference type="GO" id="GO:0005634">
    <property type="term" value="C:nucleus"/>
    <property type="evidence" value="ECO:0007669"/>
    <property type="project" value="UniProtKB-SubCell"/>
</dbReference>
<protein>
    <recommendedName>
        <fullName evidence="13">Signal transducer and activator of transcription</fullName>
    </recommendedName>
</protein>
<dbReference type="Gene3D" id="1.10.532.10">
    <property type="entry name" value="STAT transcription factor, N-terminal domain"/>
    <property type="match status" value="1"/>
</dbReference>
<evidence type="ECO:0000256" key="13">
    <source>
        <dbReference type="RuleBase" id="RU046415"/>
    </source>
</evidence>
<evidence type="ECO:0000256" key="15">
    <source>
        <dbReference type="SAM" id="MobiDB-lite"/>
    </source>
</evidence>
<evidence type="ECO:0000256" key="8">
    <source>
        <dbReference type="ARBA" id="ARBA00023125"/>
    </source>
</evidence>
<dbReference type="GO" id="GO:0006955">
    <property type="term" value="P:immune response"/>
    <property type="evidence" value="ECO:0007669"/>
    <property type="project" value="UniProtKB-ARBA"/>
</dbReference>
<dbReference type="InterPro" id="IPR036535">
    <property type="entry name" value="STAT_N_sf"/>
</dbReference>
<evidence type="ECO:0000256" key="4">
    <source>
        <dbReference type="ARBA" id="ARBA00022490"/>
    </source>
</evidence>
<keyword evidence="5 13" id="KW-0597">Phosphoprotein</keyword>
<dbReference type="Pfam" id="PF00017">
    <property type="entry name" value="SH2"/>
    <property type="match status" value="1"/>
</dbReference>
<keyword evidence="18" id="KW-1185">Reference proteome</keyword>
<keyword evidence="11 13" id="KW-0539">Nucleus</keyword>
<feature type="region of interest" description="Disordered" evidence="15">
    <location>
        <begin position="851"/>
        <end position="973"/>
    </location>
</feature>
<gene>
    <name evidence="17" type="primary">STAT4</name>
</gene>
<evidence type="ECO:0000256" key="7">
    <source>
        <dbReference type="ARBA" id="ARBA00023015"/>
    </source>
</evidence>
<feature type="compositionally biased region" description="Gly residues" evidence="15">
    <location>
        <begin position="748"/>
        <end position="761"/>
    </location>
</feature>
<dbReference type="Gene3D" id="1.20.1050.20">
    <property type="entry name" value="STAT transcription factor, all-alpha domain"/>
    <property type="match status" value="1"/>
</dbReference>
<sequence>MSQWGQVQQLDFQFLDQVDQFYDDGFPMEIRQLLAQWVEGQDWEAASTNEPLARSLLQTLLAQLDEHLDWAARDKNLVLTHNLKRVRKLLQGKYSGNPTHIAVVIANCLREERRLLAAASMPVQGPLEKSLQNSVVSERQRSMEHKVSAIKNSVQMMEQDVKFLEDLQDEFDFRYKTIQGFDQGDKNNVLMKQEVVALQGMLNTLDFKRKEVLAKMAQMVNEVGVLMDGLLMEELLDWKRRQQIACIGGPLPSGLDQLQNWFTGVAESLQQVRQQLKKLEELEQKYTYEQDPITKSKQGLWDRTHGLFQQLIQSSFVVERQPCMPTHPQRPLVLKTGVQFTVKLRLLVKLQELNYNLKVKVLFDKDVNEKNTVKGFRKFNILGTHTKVMNMEESTNGSLAAEFRHLQLKEQKNAGNRTNEGPLIVTEELHSLSFETQLCQPSLVIDIETTSLPVVVISNVSQLPSGWASILWYNMLTREPRNLSFFLNPPYARWGQLSEVLSWQFSSVTKRGLHADQLSMLGEKLLGPNSATSDGLIPWQRFCKENINDKNFPFWLWIESILELIKKHLLCLWNDGCIMGFISKERERALLKDQQPGTFLLRFSESSREGAITFTWVERAQNGQWGGRVGRGRSAGWPRGARAAWEIGRAAAGVVELGRSVGRPRNWAAIGRSVSTSSLGPGRVGWVASGVGPGAVGGRQSGSLDGGDPGRSVGQQRGDRGWSVGSSVGLSAQGGVRGGVEKAQSGRASGGRGRAGLGKSGRPGRRRPRGRAGGSSSVSGRSALPLAPRRGVPSARPPACAGRREPSPPRPGPSAGAAAIRPSPARAARRGLPGLTCRCVCVCVRARARLSPRPSGRPRVGPRVGRQRLSSTRWSRTRSGSCPPSPSRTSSATTRSWRPRTSPRTPSSTCTPTSTKTTPSASTTPGPRKVSAPPAPGAPRPLPSRRGAPQKPWGSHTSLPGDRSANVPVPLATAGLPHPISPATTRFAHLAPWQLDCRPGVGGERLYC</sequence>
<name>A0A6I8NEV9_ORNAN</name>
<evidence type="ECO:0000313" key="17">
    <source>
        <dbReference type="Ensembl" id="ENSOANP00000039587.1"/>
    </source>
</evidence>
<evidence type="ECO:0000256" key="11">
    <source>
        <dbReference type="ARBA" id="ARBA00023242"/>
    </source>
</evidence>
<keyword evidence="14" id="KW-0175">Coiled coil</keyword>
<dbReference type="SMART" id="SM00964">
    <property type="entry name" value="STAT_int"/>
    <property type="match status" value="1"/>
</dbReference>
<evidence type="ECO:0000256" key="2">
    <source>
        <dbReference type="ARBA" id="ARBA00004496"/>
    </source>
</evidence>
<evidence type="ECO:0000256" key="10">
    <source>
        <dbReference type="ARBA" id="ARBA00023163"/>
    </source>
</evidence>
<dbReference type="SUPFAM" id="SSF47655">
    <property type="entry name" value="STAT"/>
    <property type="match status" value="1"/>
</dbReference>
<dbReference type="Gene3D" id="3.30.505.10">
    <property type="entry name" value="SH2 domain"/>
    <property type="match status" value="1"/>
</dbReference>
<dbReference type="SUPFAM" id="SSF49417">
    <property type="entry name" value="p53-like transcription factors"/>
    <property type="match status" value="1"/>
</dbReference>
<dbReference type="Proteomes" id="UP000002279">
    <property type="component" value="Chromosome 7"/>
</dbReference>
<dbReference type="GO" id="GO:0003700">
    <property type="term" value="F:DNA-binding transcription factor activity"/>
    <property type="evidence" value="ECO:0007669"/>
    <property type="project" value="InterPro"/>
</dbReference>
<dbReference type="AlphaFoldDB" id="A0A6I8NEV9"/>
<organism evidence="17 18">
    <name type="scientific">Ornithorhynchus anatinus</name>
    <name type="common">Duckbill platypus</name>
    <dbReference type="NCBI Taxonomy" id="9258"/>
    <lineage>
        <taxon>Eukaryota</taxon>
        <taxon>Metazoa</taxon>
        <taxon>Chordata</taxon>
        <taxon>Craniata</taxon>
        <taxon>Vertebrata</taxon>
        <taxon>Euteleostomi</taxon>
        <taxon>Mammalia</taxon>
        <taxon>Monotremata</taxon>
        <taxon>Ornithorhynchidae</taxon>
        <taxon>Ornithorhynchus</taxon>
    </lineage>
</organism>
<dbReference type="CDD" id="cd16845">
    <property type="entry name" value="STAT1_DBD"/>
    <property type="match status" value="1"/>
</dbReference>
<dbReference type="InterPro" id="IPR013799">
    <property type="entry name" value="STAT_TF_prot_interaction"/>
</dbReference>
<dbReference type="PANTHER" id="PTHR11801">
    <property type="entry name" value="SIGNAL TRANSDUCER AND ACTIVATOR OF TRANSCRIPTION"/>
    <property type="match status" value="1"/>
</dbReference>
<dbReference type="GO" id="GO:0007165">
    <property type="term" value="P:signal transduction"/>
    <property type="evidence" value="ECO:0007669"/>
    <property type="project" value="InterPro"/>
</dbReference>
<evidence type="ECO:0000256" key="3">
    <source>
        <dbReference type="ARBA" id="ARBA00005586"/>
    </source>
</evidence>
<comment type="subcellular location">
    <subcellularLocation>
        <location evidence="2 13">Cytoplasm</location>
    </subcellularLocation>
    <subcellularLocation>
        <location evidence="1 13">Nucleus</location>
    </subcellularLocation>
</comment>
<evidence type="ECO:0000256" key="9">
    <source>
        <dbReference type="ARBA" id="ARBA00023159"/>
    </source>
</evidence>
<dbReference type="GeneTree" id="ENSGT01050000244905"/>
<feature type="compositionally biased region" description="Low complexity" evidence="15">
    <location>
        <begin position="774"/>
        <end position="783"/>
    </location>
</feature>
<feature type="compositionally biased region" description="Gly residues" evidence="15">
    <location>
        <begin position="691"/>
        <end position="709"/>
    </location>
</feature>
<keyword evidence="6 12" id="KW-0727">SH2 domain</keyword>
<feature type="region of interest" description="Disordered" evidence="15">
    <location>
        <begin position="690"/>
        <end position="829"/>
    </location>
</feature>
<dbReference type="InterPro" id="IPR001217">
    <property type="entry name" value="STAT"/>
</dbReference>
<feature type="compositionally biased region" description="Low complexity" evidence="15">
    <location>
        <begin position="851"/>
        <end position="932"/>
    </location>
</feature>
<dbReference type="InterPro" id="IPR000980">
    <property type="entry name" value="SH2"/>
</dbReference>
<evidence type="ECO:0000256" key="1">
    <source>
        <dbReference type="ARBA" id="ARBA00004123"/>
    </source>
</evidence>
<dbReference type="Gene3D" id="1.10.238.10">
    <property type="entry name" value="EF-hand"/>
    <property type="match status" value="1"/>
</dbReference>
<dbReference type="InterPro" id="IPR013800">
    <property type="entry name" value="STAT_TF_alpha"/>
</dbReference>
<keyword evidence="4 13" id="KW-0963">Cytoplasm</keyword>
<dbReference type="FunFam" id="1.20.1050.20:FF:000001">
    <property type="entry name" value="Signal transducer and activator of transcription"/>
    <property type="match status" value="1"/>
</dbReference>
<feature type="domain" description="SH2" evidence="16">
    <location>
        <begin position="573"/>
        <end position="615"/>
    </location>
</feature>
<dbReference type="GO" id="GO:0005737">
    <property type="term" value="C:cytoplasm"/>
    <property type="evidence" value="ECO:0007669"/>
    <property type="project" value="UniProtKB-SubCell"/>
</dbReference>
<dbReference type="InterPro" id="IPR048988">
    <property type="entry name" value="STAT_linker"/>
</dbReference>
<evidence type="ECO:0000256" key="14">
    <source>
        <dbReference type="SAM" id="Coils"/>
    </source>
</evidence>
<keyword evidence="10 13" id="KW-0804">Transcription</keyword>